<evidence type="ECO:0000313" key="1">
    <source>
        <dbReference type="EMBL" id="KIM37255.1"/>
    </source>
</evidence>
<dbReference type="Proteomes" id="UP000053424">
    <property type="component" value="Unassembled WGS sequence"/>
</dbReference>
<gene>
    <name evidence="1" type="ORF">M413DRAFT_276112</name>
</gene>
<evidence type="ECO:0000313" key="2">
    <source>
        <dbReference type="Proteomes" id="UP000053424"/>
    </source>
</evidence>
<organism evidence="1 2">
    <name type="scientific">Hebeloma cylindrosporum</name>
    <dbReference type="NCBI Taxonomy" id="76867"/>
    <lineage>
        <taxon>Eukaryota</taxon>
        <taxon>Fungi</taxon>
        <taxon>Dikarya</taxon>
        <taxon>Basidiomycota</taxon>
        <taxon>Agaricomycotina</taxon>
        <taxon>Agaricomycetes</taxon>
        <taxon>Agaricomycetidae</taxon>
        <taxon>Agaricales</taxon>
        <taxon>Agaricineae</taxon>
        <taxon>Hymenogastraceae</taxon>
        <taxon>Hebeloma</taxon>
    </lineage>
</organism>
<dbReference type="AlphaFoldDB" id="A0A0C3BKL7"/>
<proteinExistence type="predicted"/>
<accession>A0A0C3BKL7</accession>
<protein>
    <submittedName>
        <fullName evidence="1">Uncharacterized protein</fullName>
    </submittedName>
</protein>
<reference evidence="2" key="2">
    <citation type="submission" date="2015-01" db="EMBL/GenBank/DDBJ databases">
        <title>Evolutionary Origins and Diversification of the Mycorrhizal Mutualists.</title>
        <authorList>
            <consortium name="DOE Joint Genome Institute"/>
            <consortium name="Mycorrhizal Genomics Consortium"/>
            <person name="Kohler A."/>
            <person name="Kuo A."/>
            <person name="Nagy L.G."/>
            <person name="Floudas D."/>
            <person name="Copeland A."/>
            <person name="Barry K.W."/>
            <person name="Cichocki N."/>
            <person name="Veneault-Fourrey C."/>
            <person name="LaButti K."/>
            <person name="Lindquist E.A."/>
            <person name="Lipzen A."/>
            <person name="Lundell T."/>
            <person name="Morin E."/>
            <person name="Murat C."/>
            <person name="Riley R."/>
            <person name="Ohm R."/>
            <person name="Sun H."/>
            <person name="Tunlid A."/>
            <person name="Henrissat B."/>
            <person name="Grigoriev I.V."/>
            <person name="Hibbett D.S."/>
            <person name="Martin F."/>
        </authorList>
    </citation>
    <scope>NUCLEOTIDE SEQUENCE [LARGE SCALE GENOMIC DNA]</scope>
    <source>
        <strain evidence="2">h7</strain>
    </source>
</reference>
<dbReference type="HOGENOM" id="CLU_1777690_0_0_1"/>
<name>A0A0C3BKL7_HEBCY</name>
<dbReference type="EMBL" id="KN831798">
    <property type="protein sequence ID" value="KIM37255.1"/>
    <property type="molecule type" value="Genomic_DNA"/>
</dbReference>
<sequence>MCPPSARLCPITRFPHLTDTHSSSHRLSFRIFQGESSSPTFFTAFPTTVFFLSFSSSSSSLFRGTFPKTPNNGSSCGWIKTKLNQGSNIIHCYLCPHPSSASWFTSLYLLSLSSFVLVAVLLHEIRKCCPAVPPCIYLYSSPLSRL</sequence>
<reference evidence="1 2" key="1">
    <citation type="submission" date="2014-04" db="EMBL/GenBank/DDBJ databases">
        <authorList>
            <consortium name="DOE Joint Genome Institute"/>
            <person name="Kuo A."/>
            <person name="Gay G."/>
            <person name="Dore J."/>
            <person name="Kohler A."/>
            <person name="Nagy L.G."/>
            <person name="Floudas D."/>
            <person name="Copeland A."/>
            <person name="Barry K.W."/>
            <person name="Cichocki N."/>
            <person name="Veneault-Fourrey C."/>
            <person name="LaButti K."/>
            <person name="Lindquist E.A."/>
            <person name="Lipzen A."/>
            <person name="Lundell T."/>
            <person name="Morin E."/>
            <person name="Murat C."/>
            <person name="Sun H."/>
            <person name="Tunlid A."/>
            <person name="Henrissat B."/>
            <person name="Grigoriev I.V."/>
            <person name="Hibbett D.S."/>
            <person name="Martin F."/>
            <person name="Nordberg H.P."/>
            <person name="Cantor M.N."/>
            <person name="Hua S.X."/>
        </authorList>
    </citation>
    <scope>NUCLEOTIDE SEQUENCE [LARGE SCALE GENOMIC DNA]</scope>
    <source>
        <strain evidence="2">h7</strain>
    </source>
</reference>
<keyword evidence="2" id="KW-1185">Reference proteome</keyword>